<evidence type="ECO:0000313" key="4">
    <source>
        <dbReference type="EMBL" id="RKH72452.1"/>
    </source>
</evidence>
<dbReference type="Gene3D" id="2.130.10.80">
    <property type="entry name" value="Galactose oxidase/kelch, beta-propeller"/>
    <property type="match status" value="3"/>
</dbReference>
<keyword evidence="1" id="KW-0880">Kelch repeat</keyword>
<dbReference type="Pfam" id="PF01344">
    <property type="entry name" value="Kelch_1"/>
    <property type="match status" value="2"/>
</dbReference>
<dbReference type="InterPro" id="IPR037293">
    <property type="entry name" value="Gal_Oxidase_central_sf"/>
</dbReference>
<organism evidence="4 5">
    <name type="scientific">Corallococcus interemptor</name>
    <dbReference type="NCBI Taxonomy" id="2316720"/>
    <lineage>
        <taxon>Bacteria</taxon>
        <taxon>Pseudomonadati</taxon>
        <taxon>Myxococcota</taxon>
        <taxon>Myxococcia</taxon>
        <taxon>Myxococcales</taxon>
        <taxon>Cystobacterineae</taxon>
        <taxon>Myxococcaceae</taxon>
        <taxon>Corallococcus</taxon>
    </lineage>
</organism>
<evidence type="ECO:0000256" key="2">
    <source>
        <dbReference type="ARBA" id="ARBA00022737"/>
    </source>
</evidence>
<evidence type="ECO:0000256" key="3">
    <source>
        <dbReference type="SAM" id="SignalP"/>
    </source>
</evidence>
<keyword evidence="5" id="KW-1185">Reference proteome</keyword>
<dbReference type="InterPro" id="IPR015915">
    <property type="entry name" value="Kelch-typ_b-propeller"/>
</dbReference>
<dbReference type="PANTHER" id="PTHR46344:SF27">
    <property type="entry name" value="KELCH REPEAT SUPERFAMILY PROTEIN"/>
    <property type="match status" value="1"/>
</dbReference>
<dbReference type="PANTHER" id="PTHR46344">
    <property type="entry name" value="OS02G0202900 PROTEIN"/>
    <property type="match status" value="1"/>
</dbReference>
<dbReference type="AlphaFoldDB" id="A0A3A8R5F2"/>
<dbReference type="SMART" id="SM00612">
    <property type="entry name" value="Kelch"/>
    <property type="match status" value="4"/>
</dbReference>
<dbReference type="InterPro" id="IPR006652">
    <property type="entry name" value="Kelch_1"/>
</dbReference>
<keyword evidence="2" id="KW-0677">Repeat</keyword>
<dbReference type="EMBL" id="RAWM01000008">
    <property type="protein sequence ID" value="RKH72452.1"/>
    <property type="molecule type" value="Genomic_DNA"/>
</dbReference>
<gene>
    <name evidence="4" type="ORF">D7X96_05055</name>
</gene>
<evidence type="ECO:0008006" key="6">
    <source>
        <dbReference type="Google" id="ProtNLM"/>
    </source>
</evidence>
<protein>
    <recommendedName>
        <fullName evidence="6">Kelch-like protein</fullName>
    </recommendedName>
</protein>
<dbReference type="Gene3D" id="2.60.40.10">
    <property type="entry name" value="Immunoglobulins"/>
    <property type="match status" value="2"/>
</dbReference>
<dbReference type="InterPro" id="IPR011043">
    <property type="entry name" value="Gal_Oxase/kelch_b-propeller"/>
</dbReference>
<reference evidence="5" key="1">
    <citation type="submission" date="2018-09" db="EMBL/GenBank/DDBJ databases">
        <authorList>
            <person name="Livingstone P.G."/>
            <person name="Whitworth D.E."/>
        </authorList>
    </citation>
    <scope>NUCLEOTIDE SEQUENCE [LARGE SCALE GENOMIC DNA]</scope>
    <source>
        <strain evidence="5">AB047A</strain>
    </source>
</reference>
<name>A0A3A8R5F2_9BACT</name>
<dbReference type="SUPFAM" id="SSF50965">
    <property type="entry name" value="Galactose oxidase, central domain"/>
    <property type="match status" value="1"/>
</dbReference>
<dbReference type="SUPFAM" id="SSF117281">
    <property type="entry name" value="Kelch motif"/>
    <property type="match status" value="1"/>
</dbReference>
<dbReference type="PROSITE" id="PS51257">
    <property type="entry name" value="PROKAR_LIPOPROTEIN"/>
    <property type="match status" value="1"/>
</dbReference>
<feature type="chain" id="PRO_5017420694" description="Kelch-like protein" evidence="3">
    <location>
        <begin position="23"/>
        <end position="998"/>
    </location>
</feature>
<keyword evidence="3" id="KW-0732">Signal</keyword>
<dbReference type="Pfam" id="PF17957">
    <property type="entry name" value="Big_7"/>
    <property type="match status" value="2"/>
</dbReference>
<dbReference type="Proteomes" id="UP000282656">
    <property type="component" value="Unassembled WGS sequence"/>
</dbReference>
<sequence>MFNRFTLAVLAGLLGAACGQVAPEPQQEQALASTEQALTGFTGPMTNSHSTPTLALLGNGRALMVDYVSEVYNPTANTWAATPARSLPRFSSTLVALADGRALAVGGALGAPSTPYANVDIYEPQTNTWAVTTALNQPRKQALATRLADGRVLVVGGFNASNMQTRSAELFQPATGTWTPVPTDANFPHYADDTITLLADGRVMLVNNMGVELFDPATNTFAKVGTSANGRYDHVAARLPDGRVLLTGGSRNTSELFDPVLLQFTPTGAMLVPNRHFAAAAVMADGTVLVAGGHDGVATTFGSIERYHPDTGTWTQEPDLLQKRHRAAMVQLGSGDALVVGGAYRIGAYSDMSINGAQAAERLFGSCMPQSCAAQGKTCGTVSDGCGGTLECGTCGEGQSCSAANVCVCAPTTCAAQGRTCGPVSDGCGGTLACGSCGAGEVCAPGPGACVAAPEGHALYDVMQGAPVCPSVASGCDSDALLVGRGPLGPELHAPNTVAASPCADGTAGTFHVDASLDRLEVKTLDGSPLQAGRTVQVNVTLWNASAATRVDLFSAASANSPNWVLQASLTPGAATGAQVLSATYVLPVGSRQVLRGIVRDDGPGTPIVECSSSPYADHDDLVFQVDSADDTTAPVLAITSPVTDTVAKQRVVQLQASATDNLAVQRVEFHLQTHPPDGALTLLAVDTVPPYTASWDPLSTTASSFKVVARGYDFAGNRTEVSRTYAIDNTPPSVAITSPANGATVSGTVTLTATAQDAFGIQGVSFYLDGAPLGTVQTPPYTVFWNTATSTLGTHQLHAIAQDGLGNLGISSLLTVTISSGPPPGPRSAVYDANWKTPACLGTPGSACDSVALLTGRGGLGPEPHAPNTVFGTCADGPYGVFHSDESVDQLVVSTVDGGTLRPGALVKATATVWAFSTTDVLDLYSAPNAASPVWTFMGTATPQSSGVQKLSVTFPLPSSAAGGIQAVRAVFRYGGSRSACPNGSYDDKDDLVFSVQ</sequence>
<proteinExistence type="predicted"/>
<comment type="caution">
    <text evidence="4">The sequence shown here is derived from an EMBL/GenBank/DDBJ whole genome shotgun (WGS) entry which is preliminary data.</text>
</comment>
<evidence type="ECO:0000313" key="5">
    <source>
        <dbReference type="Proteomes" id="UP000282656"/>
    </source>
</evidence>
<dbReference type="InterPro" id="IPR013783">
    <property type="entry name" value="Ig-like_fold"/>
</dbReference>
<accession>A0A3A8R5F2</accession>
<evidence type="ECO:0000256" key="1">
    <source>
        <dbReference type="ARBA" id="ARBA00022441"/>
    </source>
</evidence>
<feature type="signal peptide" evidence="3">
    <location>
        <begin position="1"/>
        <end position="22"/>
    </location>
</feature>